<evidence type="ECO:0000313" key="2">
    <source>
        <dbReference type="Proteomes" id="UP001165960"/>
    </source>
</evidence>
<sequence>MNQENAGPSQNRQSQALIPNRTGMIPEELQQHYCEGLCFHCHKEGHLTRACSKKSTSPISLAQINTSSQSYKFIQVTIELLGNKR</sequence>
<proteinExistence type="predicted"/>
<accession>A0ACC2TBC2</accession>
<dbReference type="Proteomes" id="UP001165960">
    <property type="component" value="Unassembled WGS sequence"/>
</dbReference>
<reference evidence="1" key="1">
    <citation type="submission" date="2022-04" db="EMBL/GenBank/DDBJ databases">
        <title>Genome of the entomopathogenic fungus Entomophthora muscae.</title>
        <authorList>
            <person name="Elya C."/>
            <person name="Lovett B.R."/>
            <person name="Lee E."/>
            <person name="Macias A.M."/>
            <person name="Hajek A.E."/>
            <person name="De Bivort B.L."/>
            <person name="Kasson M.T."/>
            <person name="De Fine Licht H.H."/>
            <person name="Stajich J.E."/>
        </authorList>
    </citation>
    <scope>NUCLEOTIDE SEQUENCE</scope>
    <source>
        <strain evidence="1">Berkeley</strain>
    </source>
</reference>
<gene>
    <name evidence="1" type="ORF">DSO57_1033864</name>
</gene>
<keyword evidence="2" id="KW-1185">Reference proteome</keyword>
<evidence type="ECO:0000313" key="1">
    <source>
        <dbReference type="EMBL" id="KAJ9071756.1"/>
    </source>
</evidence>
<dbReference type="EMBL" id="QTSX02003113">
    <property type="protein sequence ID" value="KAJ9071756.1"/>
    <property type="molecule type" value="Genomic_DNA"/>
</dbReference>
<name>A0ACC2TBC2_9FUNG</name>
<comment type="caution">
    <text evidence="1">The sequence shown here is derived from an EMBL/GenBank/DDBJ whole genome shotgun (WGS) entry which is preliminary data.</text>
</comment>
<organism evidence="1 2">
    <name type="scientific">Entomophthora muscae</name>
    <dbReference type="NCBI Taxonomy" id="34485"/>
    <lineage>
        <taxon>Eukaryota</taxon>
        <taxon>Fungi</taxon>
        <taxon>Fungi incertae sedis</taxon>
        <taxon>Zoopagomycota</taxon>
        <taxon>Entomophthoromycotina</taxon>
        <taxon>Entomophthoromycetes</taxon>
        <taxon>Entomophthorales</taxon>
        <taxon>Entomophthoraceae</taxon>
        <taxon>Entomophthora</taxon>
    </lineage>
</organism>
<protein>
    <submittedName>
        <fullName evidence="1">Uncharacterized protein</fullName>
    </submittedName>
</protein>